<reference evidence="2" key="1">
    <citation type="journal article" date="2019" name="Int. J. Syst. Evol. Microbiol.">
        <title>The Global Catalogue of Microorganisms (GCM) 10K type strain sequencing project: providing services to taxonomists for standard genome sequencing and annotation.</title>
        <authorList>
            <consortium name="The Broad Institute Genomics Platform"/>
            <consortium name="The Broad Institute Genome Sequencing Center for Infectious Disease"/>
            <person name="Wu L."/>
            <person name="Ma J."/>
        </authorList>
    </citation>
    <scope>NUCLEOTIDE SEQUENCE [LARGE SCALE GENOMIC DNA]</scope>
    <source>
        <strain evidence="2">JCM 14303</strain>
    </source>
</reference>
<keyword evidence="2" id="KW-1185">Reference proteome</keyword>
<gene>
    <name evidence="1" type="ORF">GCM10009741_06270</name>
</gene>
<protein>
    <submittedName>
        <fullName evidence="1">Uncharacterized protein</fullName>
    </submittedName>
</protein>
<proteinExistence type="predicted"/>
<evidence type="ECO:0000313" key="1">
    <source>
        <dbReference type="EMBL" id="GAA1511628.1"/>
    </source>
</evidence>
<comment type="caution">
    <text evidence="1">The sequence shown here is derived from an EMBL/GenBank/DDBJ whole genome shotgun (WGS) entry which is preliminary data.</text>
</comment>
<organism evidence="1 2">
    <name type="scientific">Kribbella lupini</name>
    <dbReference type="NCBI Taxonomy" id="291602"/>
    <lineage>
        <taxon>Bacteria</taxon>
        <taxon>Bacillati</taxon>
        <taxon>Actinomycetota</taxon>
        <taxon>Actinomycetes</taxon>
        <taxon>Propionibacteriales</taxon>
        <taxon>Kribbellaceae</taxon>
        <taxon>Kribbella</taxon>
    </lineage>
</organism>
<accession>A0ABP4L1G1</accession>
<name>A0ABP4L1G1_9ACTN</name>
<evidence type="ECO:0000313" key="2">
    <source>
        <dbReference type="Proteomes" id="UP001500363"/>
    </source>
</evidence>
<sequence length="125" mass="14108">MSWRPERAASTQLELLRSVGYAAFGQHERDLEVLDLVYDSLVDPLDEGTSTVRRLRFADLNWALEVDVHGQEHLTVDLRLHPPGPVVVEARAADTDGPAAQRLVSFLLRWPGTARRPVRTAWIML</sequence>
<dbReference type="EMBL" id="BAAANC010000001">
    <property type="protein sequence ID" value="GAA1511628.1"/>
    <property type="molecule type" value="Genomic_DNA"/>
</dbReference>
<dbReference type="RefSeq" id="WP_344168985.1">
    <property type="nucleotide sequence ID" value="NZ_BAAANC010000001.1"/>
</dbReference>
<dbReference type="Proteomes" id="UP001500363">
    <property type="component" value="Unassembled WGS sequence"/>
</dbReference>